<keyword evidence="1" id="KW-1133">Transmembrane helix</keyword>
<sequence length="463" mass="52193">MARLLILFVIIYLILPQFKCIISPPNEILKISAEIFNSWRDVKKEFSDSMKHPMGLPHFNCSYSIQEPATSVHQLHPSQIDVVAALGDSVSVAQAAKSSSIFDIFEEYPGISFVTGDDVTLNEQATLINMFRQFSPRVKGGSSDRIRKFYDFNLAVPGSFSHELPEQAKELVKTLKRKLGSRSEDSWKFVNIFIGHNDLCNVCKNETLYGPETFGKSIRSALTIIHSSIPNVFVNIMPPINVQIHSQAHEVSPFCELSHKQTCSCIFELDKKEYRKIKEKFNDQLKEIVKEFNENSATSNSFTVVISPGMDLKSIPLLGGQPNVALLALDCFHLSPIAHDIAAKQIWKGLFEPVQKKTVTSELSVGMDRFVCPPMECPYLRTDQNSEGCEPPKNFRILPIIPGNTSVGLSMPPFIILGFFLFGTALILLFVRASIRRPFSEFSDERHYLLLPMRRADLNDNIF</sequence>
<protein>
    <recommendedName>
        <fullName evidence="5">SGNH hydrolase-type esterase domain-containing protein</fullName>
    </recommendedName>
</protein>
<dbReference type="SUPFAM" id="SSF52266">
    <property type="entry name" value="SGNH hydrolase"/>
    <property type="match status" value="1"/>
</dbReference>
<dbReference type="Pfam" id="PF00657">
    <property type="entry name" value="Lipase_GDSL"/>
    <property type="match status" value="1"/>
</dbReference>
<feature type="transmembrane region" description="Helical" evidence="1">
    <location>
        <begin position="411"/>
        <end position="431"/>
    </location>
</feature>
<feature type="signal peptide" evidence="2">
    <location>
        <begin position="1"/>
        <end position="16"/>
    </location>
</feature>
<accession>A0A6A5HHY9</accession>
<feature type="chain" id="PRO_5025479312" description="SGNH hydrolase-type esterase domain-containing protein" evidence="2">
    <location>
        <begin position="17"/>
        <end position="463"/>
    </location>
</feature>
<dbReference type="EMBL" id="WUAV01000002">
    <property type="protein sequence ID" value="KAF1766254.1"/>
    <property type="molecule type" value="Genomic_DNA"/>
</dbReference>
<evidence type="ECO:0000256" key="2">
    <source>
        <dbReference type="SAM" id="SignalP"/>
    </source>
</evidence>
<evidence type="ECO:0000256" key="1">
    <source>
        <dbReference type="SAM" id="Phobius"/>
    </source>
</evidence>
<dbReference type="GO" id="GO:0004620">
    <property type="term" value="F:phospholipase activity"/>
    <property type="evidence" value="ECO:0007669"/>
    <property type="project" value="InterPro"/>
</dbReference>
<comment type="caution">
    <text evidence="3">The sequence shown here is derived from an EMBL/GenBank/DDBJ whole genome shotgun (WGS) entry which is preliminary data.</text>
</comment>
<evidence type="ECO:0000313" key="3">
    <source>
        <dbReference type="EMBL" id="KAF1766254.1"/>
    </source>
</evidence>
<evidence type="ECO:0008006" key="5">
    <source>
        <dbReference type="Google" id="ProtNLM"/>
    </source>
</evidence>
<dbReference type="CDD" id="cd01824">
    <property type="entry name" value="Phospholipase_B_like"/>
    <property type="match status" value="1"/>
</dbReference>
<dbReference type="PANTHER" id="PTHR21325">
    <property type="entry name" value="PHOSPHOLIPASE B, PLB1"/>
    <property type="match status" value="1"/>
</dbReference>
<reference evidence="3 4" key="1">
    <citation type="submission" date="2019-12" db="EMBL/GenBank/DDBJ databases">
        <title>Chromosome-level assembly of the Caenorhabditis remanei genome.</title>
        <authorList>
            <person name="Teterina A.A."/>
            <person name="Willis J.H."/>
            <person name="Phillips P.C."/>
        </authorList>
    </citation>
    <scope>NUCLEOTIDE SEQUENCE [LARGE SCALE GENOMIC DNA]</scope>
    <source>
        <strain evidence="3 4">PX506</strain>
        <tissue evidence="3">Whole organism</tissue>
    </source>
</reference>
<dbReference type="KEGG" id="crq:GCK72_006210"/>
<keyword evidence="2" id="KW-0732">Signal</keyword>
<dbReference type="PANTHER" id="PTHR21325:SF24">
    <property type="entry name" value="LIPASE_GDSL DOMAIN-CONTAINING PROTEIN"/>
    <property type="match status" value="1"/>
</dbReference>
<organism evidence="3 4">
    <name type="scientific">Caenorhabditis remanei</name>
    <name type="common">Caenorhabditis vulgaris</name>
    <dbReference type="NCBI Taxonomy" id="31234"/>
    <lineage>
        <taxon>Eukaryota</taxon>
        <taxon>Metazoa</taxon>
        <taxon>Ecdysozoa</taxon>
        <taxon>Nematoda</taxon>
        <taxon>Chromadorea</taxon>
        <taxon>Rhabditida</taxon>
        <taxon>Rhabditina</taxon>
        <taxon>Rhabditomorpha</taxon>
        <taxon>Rhabditoidea</taxon>
        <taxon>Rhabditidae</taxon>
        <taxon>Peloderinae</taxon>
        <taxon>Caenorhabditis</taxon>
    </lineage>
</organism>
<dbReference type="GO" id="GO:0006644">
    <property type="term" value="P:phospholipid metabolic process"/>
    <property type="evidence" value="ECO:0007669"/>
    <property type="project" value="TreeGrafter"/>
</dbReference>
<dbReference type="InterPro" id="IPR036514">
    <property type="entry name" value="SGNH_hydro_sf"/>
</dbReference>
<name>A0A6A5HHY9_CAERE</name>
<dbReference type="Proteomes" id="UP000483820">
    <property type="component" value="Chromosome II"/>
</dbReference>
<keyword evidence="1" id="KW-0812">Transmembrane</keyword>
<dbReference type="InterPro" id="IPR001087">
    <property type="entry name" value="GDSL"/>
</dbReference>
<dbReference type="GeneID" id="9811064"/>
<dbReference type="Gene3D" id="3.40.50.1110">
    <property type="entry name" value="SGNH hydrolase"/>
    <property type="match status" value="1"/>
</dbReference>
<gene>
    <name evidence="3" type="ORF">GCK72_006210</name>
</gene>
<dbReference type="CTD" id="9811064"/>
<evidence type="ECO:0000313" key="4">
    <source>
        <dbReference type="Proteomes" id="UP000483820"/>
    </source>
</evidence>
<dbReference type="InterPro" id="IPR035547">
    <property type="entry name" value="Phospholipase_B"/>
</dbReference>
<keyword evidence="1" id="KW-0472">Membrane</keyword>
<dbReference type="AlphaFoldDB" id="A0A6A5HHY9"/>
<dbReference type="InterPro" id="IPR038885">
    <property type="entry name" value="PLB1"/>
</dbReference>
<proteinExistence type="predicted"/>
<dbReference type="RefSeq" id="XP_003113747.2">
    <property type="nucleotide sequence ID" value="XM_003113699.2"/>
</dbReference>